<dbReference type="EMBL" id="CDSC02000481">
    <property type="protein sequence ID" value="SEI04028.1"/>
    <property type="molecule type" value="Genomic_DNA"/>
</dbReference>
<sequence length="128" mass="14146">MKFNLLGKISIIIVSLALLAGCGTALVRDVDSAMISGNHSVANIERAIVRAGTGLGWVMTKKSDKHIVGKLTLRTHLAVIDITYDKNSYSIKYKDSTNLNYDGSKIHTNYNGWIQNLQRSIDLRINTL</sequence>
<keyword evidence="1" id="KW-0449">Lipoprotein</keyword>
<reference evidence="2" key="1">
    <citation type="submission" date="2016-06" db="EMBL/GenBank/DDBJ databases">
        <authorList>
            <person name="Petersen J."/>
            <person name="Sayavedra L."/>
        </authorList>
    </citation>
    <scope>NUCLEOTIDE SEQUENCE [LARGE SCALE GENOMIC DNA]</scope>
    <source>
        <strain evidence="2">BazSymA</strain>
    </source>
</reference>
<dbReference type="Proteomes" id="UP000198988">
    <property type="component" value="Unassembled WGS sequence"/>
</dbReference>
<dbReference type="RefSeq" id="WP_090718284.1">
    <property type="nucleotide sequence ID" value="NZ_CAESAP020000276.1"/>
</dbReference>
<dbReference type="OrthoDB" id="9815328at2"/>
<dbReference type="AlphaFoldDB" id="A0A1H6MQ75"/>
<evidence type="ECO:0000313" key="2">
    <source>
        <dbReference type="Proteomes" id="UP000198988"/>
    </source>
</evidence>
<evidence type="ECO:0000313" key="1">
    <source>
        <dbReference type="EMBL" id="SEI04028.1"/>
    </source>
</evidence>
<name>A0A1H6MQ75_9GAMM</name>
<organism evidence="1 2">
    <name type="scientific">Bathymodiolus azoricus thioautotrophic gill symbiont</name>
    <dbReference type="NCBI Taxonomy" id="235205"/>
    <lineage>
        <taxon>Bacteria</taxon>
        <taxon>Pseudomonadati</taxon>
        <taxon>Pseudomonadota</taxon>
        <taxon>Gammaproteobacteria</taxon>
        <taxon>sulfur-oxidizing symbionts</taxon>
    </lineage>
</organism>
<proteinExistence type="predicted"/>
<gene>
    <name evidence="1" type="ORF">BAZSYMA_ACONTIG00078_0</name>
</gene>
<accession>A0A1H6MQ75</accession>
<dbReference type="PROSITE" id="PS51257">
    <property type="entry name" value="PROKAR_LIPOPROTEIN"/>
    <property type="match status" value="1"/>
</dbReference>
<protein>
    <submittedName>
        <fullName evidence="1">Lipoprotein</fullName>
    </submittedName>
</protein>